<dbReference type="OrthoDB" id="3267842at2"/>
<dbReference type="InterPro" id="IPR009061">
    <property type="entry name" value="DNA-bd_dom_put_sf"/>
</dbReference>
<evidence type="ECO:0000313" key="2">
    <source>
        <dbReference type="EMBL" id="RFA16007.1"/>
    </source>
</evidence>
<protein>
    <recommendedName>
        <fullName evidence="1">Helix-turn-helix domain-containing protein</fullName>
    </recommendedName>
</protein>
<dbReference type="EMBL" id="NBXB01000016">
    <property type="protein sequence ID" value="RFA16007.1"/>
    <property type="molecule type" value="Genomic_DNA"/>
</dbReference>
<dbReference type="RefSeq" id="WP_116410745.1">
    <property type="nucleotide sequence ID" value="NZ_NBXB01000016.1"/>
</dbReference>
<evidence type="ECO:0000259" key="1">
    <source>
        <dbReference type="Pfam" id="PF12728"/>
    </source>
</evidence>
<gene>
    <name evidence="2" type="ORF">B7R22_05250</name>
</gene>
<feature type="domain" description="Helix-turn-helix" evidence="1">
    <location>
        <begin position="6"/>
        <end position="53"/>
    </location>
</feature>
<dbReference type="SUPFAM" id="SSF46955">
    <property type="entry name" value="Putative DNA-binding domain"/>
    <property type="match status" value="1"/>
</dbReference>
<comment type="caution">
    <text evidence="2">The sequence shown here is derived from an EMBL/GenBank/DDBJ whole genome shotgun (WGS) entry which is preliminary data.</text>
</comment>
<dbReference type="AlphaFoldDB" id="A0A3E0W4F2"/>
<organism evidence="2 3">
    <name type="scientific">Subtercola boreus</name>
    <dbReference type="NCBI Taxonomy" id="120213"/>
    <lineage>
        <taxon>Bacteria</taxon>
        <taxon>Bacillati</taxon>
        <taxon>Actinomycetota</taxon>
        <taxon>Actinomycetes</taxon>
        <taxon>Micrococcales</taxon>
        <taxon>Microbacteriaceae</taxon>
        <taxon>Subtercola</taxon>
    </lineage>
</organism>
<dbReference type="InterPro" id="IPR041657">
    <property type="entry name" value="HTH_17"/>
</dbReference>
<name>A0A3E0W4F2_9MICO</name>
<evidence type="ECO:0000313" key="3">
    <source>
        <dbReference type="Proteomes" id="UP000256541"/>
    </source>
</evidence>
<dbReference type="Proteomes" id="UP000256541">
    <property type="component" value="Unassembled WGS sequence"/>
</dbReference>
<dbReference type="Pfam" id="PF12728">
    <property type="entry name" value="HTH_17"/>
    <property type="match status" value="1"/>
</dbReference>
<sequence>MAHIWLLTESEVASSIGFAVGTLRNWRGQGKGPAFVKIGSAVRYRPEDIETWVTLMVNAP</sequence>
<accession>A0A3E0W4F2</accession>
<reference evidence="2 3" key="1">
    <citation type="submission" date="2017-04" db="EMBL/GenBank/DDBJ databases">
        <title>Comparative genome analysis of Subtercola boreus.</title>
        <authorList>
            <person name="Cho Y.-J."/>
            <person name="Cho A."/>
            <person name="Kim O.-S."/>
            <person name="Lee J.-I."/>
        </authorList>
    </citation>
    <scope>NUCLEOTIDE SEQUENCE [LARGE SCALE GENOMIC DNA]</scope>
    <source>
        <strain evidence="2 3">P27479</strain>
    </source>
</reference>
<proteinExistence type="predicted"/>